<dbReference type="AlphaFoldDB" id="A0A5B7CXW1"/>
<dbReference type="Proteomes" id="UP000324222">
    <property type="component" value="Unassembled WGS sequence"/>
</dbReference>
<gene>
    <name evidence="1" type="ORF">E2C01_006644</name>
</gene>
<accession>A0A5B7CXW1</accession>
<organism evidence="1 2">
    <name type="scientific">Portunus trituberculatus</name>
    <name type="common">Swimming crab</name>
    <name type="synonym">Neptunus trituberculatus</name>
    <dbReference type="NCBI Taxonomy" id="210409"/>
    <lineage>
        <taxon>Eukaryota</taxon>
        <taxon>Metazoa</taxon>
        <taxon>Ecdysozoa</taxon>
        <taxon>Arthropoda</taxon>
        <taxon>Crustacea</taxon>
        <taxon>Multicrustacea</taxon>
        <taxon>Malacostraca</taxon>
        <taxon>Eumalacostraca</taxon>
        <taxon>Eucarida</taxon>
        <taxon>Decapoda</taxon>
        <taxon>Pleocyemata</taxon>
        <taxon>Brachyura</taxon>
        <taxon>Eubrachyura</taxon>
        <taxon>Portunoidea</taxon>
        <taxon>Portunidae</taxon>
        <taxon>Portuninae</taxon>
        <taxon>Portunus</taxon>
    </lineage>
</organism>
<protein>
    <submittedName>
        <fullName evidence="1">Uncharacterized protein</fullName>
    </submittedName>
</protein>
<name>A0A5B7CXW1_PORTR</name>
<reference evidence="1 2" key="1">
    <citation type="submission" date="2019-05" db="EMBL/GenBank/DDBJ databases">
        <title>Another draft genome of Portunus trituberculatus and its Hox gene families provides insights of decapod evolution.</title>
        <authorList>
            <person name="Jeong J.-H."/>
            <person name="Song I."/>
            <person name="Kim S."/>
            <person name="Choi T."/>
            <person name="Kim D."/>
            <person name="Ryu S."/>
            <person name="Kim W."/>
        </authorList>
    </citation>
    <scope>NUCLEOTIDE SEQUENCE [LARGE SCALE GENOMIC DNA]</scope>
    <source>
        <tissue evidence="1">Muscle</tissue>
    </source>
</reference>
<evidence type="ECO:0000313" key="1">
    <source>
        <dbReference type="EMBL" id="MPC13895.1"/>
    </source>
</evidence>
<dbReference type="EMBL" id="VSRR010000314">
    <property type="protein sequence ID" value="MPC13895.1"/>
    <property type="molecule type" value="Genomic_DNA"/>
</dbReference>
<sequence length="158" mass="16993">MSSSRPAILAETSVSEVILSPGKQVEASPLGLVIAPQVRLQGKVAPVVELASFKWPRFCSDMRPLPSILTAYWRYGWTLTTVPDLLHACLGSLVLDSTMGSQPQASSLTVLARALPSYLFMTLGHLSLPLFQGLLPFLIDSVVLLGRGDSISQLSACR</sequence>
<keyword evidence="2" id="KW-1185">Reference proteome</keyword>
<comment type="caution">
    <text evidence="1">The sequence shown here is derived from an EMBL/GenBank/DDBJ whole genome shotgun (WGS) entry which is preliminary data.</text>
</comment>
<proteinExistence type="predicted"/>
<evidence type="ECO:0000313" key="2">
    <source>
        <dbReference type="Proteomes" id="UP000324222"/>
    </source>
</evidence>